<feature type="repeat" description="NHL" evidence="3">
    <location>
        <begin position="916"/>
        <end position="959"/>
    </location>
</feature>
<dbReference type="InterPro" id="IPR042229">
    <property type="entry name" value="Listeria/Bacterioides_rpt_sf"/>
</dbReference>
<dbReference type="RefSeq" id="WP_245281045.1">
    <property type="nucleotide sequence ID" value="NZ_LK996017.1"/>
</dbReference>
<feature type="compositionally biased region" description="Low complexity" evidence="4">
    <location>
        <begin position="1470"/>
        <end position="1489"/>
    </location>
</feature>
<dbReference type="CDD" id="cd05819">
    <property type="entry name" value="NHL"/>
    <property type="match status" value="1"/>
</dbReference>
<dbReference type="InterPro" id="IPR018391">
    <property type="entry name" value="PQQ_b-propeller_rpt"/>
</dbReference>
<feature type="repeat" description="NHL" evidence="3">
    <location>
        <begin position="774"/>
        <end position="817"/>
    </location>
</feature>
<dbReference type="SUPFAM" id="SSF63829">
    <property type="entry name" value="Calcium-dependent phosphotriesterase"/>
    <property type="match status" value="3"/>
</dbReference>
<feature type="repeat" description="NHL" evidence="3">
    <location>
        <begin position="422"/>
        <end position="452"/>
    </location>
</feature>
<feature type="region of interest" description="Disordered" evidence="4">
    <location>
        <begin position="454"/>
        <end position="473"/>
    </location>
</feature>
<feature type="repeat" description="NHL" evidence="3">
    <location>
        <begin position="188"/>
        <end position="223"/>
    </location>
</feature>
<evidence type="ECO:0000256" key="3">
    <source>
        <dbReference type="PROSITE-ProRule" id="PRU00504"/>
    </source>
</evidence>
<dbReference type="InterPro" id="IPR011042">
    <property type="entry name" value="6-blade_b-propeller_TolB-like"/>
</dbReference>
<dbReference type="SMART" id="SM00564">
    <property type="entry name" value="PQQ"/>
    <property type="match status" value="9"/>
</dbReference>
<dbReference type="NCBIfam" id="TIGR02543">
    <property type="entry name" value="List_Bact_rpt"/>
    <property type="match status" value="4"/>
</dbReference>
<feature type="repeat" description="NHL" evidence="3">
    <location>
        <begin position="369"/>
        <end position="405"/>
    </location>
</feature>
<dbReference type="PANTHER" id="PTHR24104:SF25">
    <property type="entry name" value="PROTEIN LIN-41"/>
    <property type="match status" value="1"/>
</dbReference>
<dbReference type="GO" id="GO:0008270">
    <property type="term" value="F:zinc ion binding"/>
    <property type="evidence" value="ECO:0007669"/>
    <property type="project" value="UniProtKB-KW"/>
</dbReference>
<dbReference type="PATRIC" id="fig|49338.4.peg.4419"/>
<dbReference type="InterPro" id="IPR050952">
    <property type="entry name" value="TRIM-NHL_E3_ligases"/>
</dbReference>
<feature type="region of interest" description="Disordered" evidence="4">
    <location>
        <begin position="1050"/>
        <end position="1073"/>
    </location>
</feature>
<evidence type="ECO:0000313" key="5">
    <source>
        <dbReference type="EMBL" id="CDX03991.1"/>
    </source>
</evidence>
<dbReference type="PROSITE" id="PS51125">
    <property type="entry name" value="NHL"/>
    <property type="match status" value="22"/>
</dbReference>
<keyword evidence="2" id="KW-0677">Repeat</keyword>
<comment type="subcellular location">
    <subcellularLocation>
        <location evidence="1">Cell envelope</location>
    </subcellularLocation>
</comment>
<dbReference type="PANTHER" id="PTHR24104">
    <property type="entry name" value="E3 UBIQUITIN-PROTEIN LIGASE NHLRC1-RELATED"/>
    <property type="match status" value="1"/>
</dbReference>
<feature type="repeat" description="NHL" evidence="3">
    <location>
        <begin position="149"/>
        <end position="177"/>
    </location>
</feature>
<dbReference type="InterPro" id="IPR007253">
    <property type="entry name" value="Cell_wall-bd_2"/>
</dbReference>
<feature type="repeat" description="NHL" evidence="3">
    <location>
        <begin position="963"/>
        <end position="1006"/>
    </location>
</feature>
<feature type="compositionally biased region" description="Gly residues" evidence="4">
    <location>
        <begin position="458"/>
        <end position="472"/>
    </location>
</feature>
<reference evidence="5" key="1">
    <citation type="submission" date="2014-07" db="EMBL/GenBank/DDBJ databases">
        <authorList>
            <person name="Hornung V.Bastian."/>
        </authorList>
    </citation>
    <scope>NUCLEOTIDE SEQUENCE</scope>
    <source>
        <strain evidence="5">PCE-S</strain>
    </source>
</reference>
<gene>
    <name evidence="5" type="ORF">DPCES_4105</name>
</gene>
<dbReference type="Pfam" id="PF01436">
    <property type="entry name" value="NHL"/>
    <property type="match status" value="18"/>
</dbReference>
<dbReference type="Gene3D" id="2.40.10.500">
    <property type="match status" value="4"/>
</dbReference>
<feature type="repeat" description="NHL" evidence="3">
    <location>
        <begin position="831"/>
        <end position="865"/>
    </location>
</feature>
<proteinExistence type="predicted"/>
<dbReference type="Pfam" id="PF09479">
    <property type="entry name" value="Flg_new"/>
    <property type="match status" value="4"/>
</dbReference>
<dbReference type="InterPro" id="IPR013378">
    <property type="entry name" value="InlB-like_B-rpt"/>
</dbReference>
<feature type="repeat" description="NHL" evidence="3">
    <location>
        <begin position="1060"/>
        <end position="1100"/>
    </location>
</feature>
<organism evidence="5">
    <name type="scientific">Desulfitobacterium hafniense</name>
    <name type="common">Desulfitobacterium frappieri</name>
    <dbReference type="NCBI Taxonomy" id="49338"/>
    <lineage>
        <taxon>Bacteria</taxon>
        <taxon>Bacillati</taxon>
        <taxon>Bacillota</taxon>
        <taxon>Clostridia</taxon>
        <taxon>Eubacteriales</taxon>
        <taxon>Desulfitobacteriaceae</taxon>
        <taxon>Desulfitobacterium</taxon>
    </lineage>
</organism>
<protein>
    <submittedName>
        <fullName evidence="5">E3 ubiquitin-protein ligase TRIM71</fullName>
    </submittedName>
</protein>
<dbReference type="Gene3D" id="2.60.40.4270">
    <property type="entry name" value="Listeria-Bacteroides repeat domain"/>
    <property type="match status" value="4"/>
</dbReference>
<feature type="repeat" description="NHL" evidence="3">
    <location>
        <begin position="1014"/>
        <end position="1053"/>
    </location>
</feature>
<dbReference type="Gene3D" id="2.120.10.30">
    <property type="entry name" value="TolB, C-terminal domain"/>
    <property type="match status" value="8"/>
</dbReference>
<evidence type="ECO:0000256" key="1">
    <source>
        <dbReference type="ARBA" id="ARBA00004196"/>
    </source>
</evidence>
<evidence type="ECO:0000256" key="2">
    <source>
        <dbReference type="ARBA" id="ARBA00022737"/>
    </source>
</evidence>
<feature type="repeat" description="NHL" evidence="3">
    <location>
        <begin position="1110"/>
        <end position="1149"/>
    </location>
</feature>
<feature type="repeat" description="NHL" evidence="3">
    <location>
        <begin position="731"/>
        <end position="770"/>
    </location>
</feature>
<feature type="repeat" description="NHL" evidence="3">
    <location>
        <begin position="693"/>
        <end position="723"/>
    </location>
</feature>
<feature type="region of interest" description="Disordered" evidence="4">
    <location>
        <begin position="1463"/>
        <end position="1499"/>
    </location>
</feature>
<feature type="repeat" description="NHL" evidence="3">
    <location>
        <begin position="1204"/>
        <end position="1243"/>
    </location>
</feature>
<feature type="repeat" description="NHL" evidence="3">
    <location>
        <begin position="273"/>
        <end position="312"/>
    </location>
</feature>
<dbReference type="CDD" id="cd14955">
    <property type="entry name" value="NHL_like_4"/>
    <property type="match status" value="3"/>
</dbReference>
<dbReference type="Gene3D" id="3.40.50.12090">
    <property type="match status" value="2"/>
</dbReference>
<feature type="repeat" description="NHL" evidence="3">
    <location>
        <begin position="562"/>
        <end position="601"/>
    </location>
</feature>
<evidence type="ECO:0000256" key="4">
    <source>
        <dbReference type="SAM" id="MobiDB-lite"/>
    </source>
</evidence>
<feature type="repeat" description="NHL" evidence="3">
    <location>
        <begin position="515"/>
        <end position="554"/>
    </location>
</feature>
<feature type="repeat" description="NHL" evidence="3">
    <location>
        <begin position="872"/>
        <end position="912"/>
    </location>
</feature>
<dbReference type="GO" id="GO:0030313">
    <property type="term" value="C:cell envelope"/>
    <property type="evidence" value="ECO:0007669"/>
    <property type="project" value="UniProtKB-SubCell"/>
</dbReference>
<dbReference type="Pfam" id="PF04122">
    <property type="entry name" value="CW_binding_2"/>
    <property type="match status" value="3"/>
</dbReference>
<name>A0A098B818_DESHA</name>
<dbReference type="SUPFAM" id="SSF101898">
    <property type="entry name" value="NHL repeat"/>
    <property type="match status" value="3"/>
</dbReference>
<feature type="repeat" description="NHL" evidence="3">
    <location>
        <begin position="89"/>
        <end position="128"/>
    </location>
</feature>
<feature type="repeat" description="NHL" evidence="3">
    <location>
        <begin position="1157"/>
        <end position="1196"/>
    </location>
</feature>
<feature type="repeat" description="NHL" evidence="3">
    <location>
        <begin position="320"/>
        <end position="359"/>
    </location>
</feature>
<sequence>MRVFRKSISVLMILVLVLTMFPLGSKTVSASTASDFQPIIPGEQWFFDTPNAVAVDGGGNIYVGTYASDENPYQVTRLSPAGVILDSWGILGEENGQINELADIAVDGDGNVYVADSGNNRVQKFMLIEDYHSFQMNLESDGNGEYPMSPSGVAVDSDGNIYVSYMNDNRVEKFNSSGQVVTDWWSQASGYQFSQPTDIAVDLHGNVYVVDSGTGQIVELTSEGDFLMTLGGGQLIEPQGVTVDSMGNVYAIDASTRQIEKFDGAGSFIMGWGGAGIDDGQFATPRSIAVDSAGNIYVSDSMNNRIQKFASSGTFLKKWGRGGSADGEFYQPYGVAVDHEGTIYVSDTGNNRIEKFDAAGVFVTSWGNGSDEDQLNMPMGIVVDSAGNVYVADMGNNRIQKYDSAGGYLGTIESSEESDFSLNMPMGLAVDGSDNLYVTELMNHRVQKFSPAGSSLGTLGGAESGTDPGTGPGEFIAPGGVAVDSSGNIYVLDTQNSRVQKFSEFNIESFDLEWGSFGGANDQFRYPNGIAVDSAGNVYVSDSGNYRIQKFSSTGKSIEKWGSPGVADGQFLMPGGITLDSNNNIYVVDSGNNRVQKLGATAPAGYTVTFDSNGGSLVAAISNVTANTTVDLPTPPTKAGYTFAGWYKDNGVFGNGFTAATPVTGNIIVYAKWTAVGAPSGFVPIIPDEQWFFDVPAAAAVDSNGNIYIVDSNRHHIKKLSSTGEILATWGSYGNAEGQLNVPGHIAIDSDNNVYVADTGNNRIQKFSSTGGYLMEFGSTGSGDGQFRNPKSVAVDNDGNIYVADTTNKRIQKFDSDGTLITKWGDSQDNGDYQFSLISDIAVDNNSHIYVVDSNDPRLQKFTSDGVYVGAFGGSDSTGGPFNLPLGVTVDQDGNIYIADTLNHRIQKYSAEGEFLTKWGSNGVGNVQFGAPQDVATDSSGNVYVVDTSNKRIQKFDSSGSFLTKWGSNGSDEGEFNRPYGIAVDSDGNIYVADSNNHRIQKFNAAGVFITTWGSYGTGLGQFNSPKGIAVDSNGNVYVADIENDRVQKFDSMGGNPEAFGSTGTGEGEFKRPSGVAVDGDGNIYVVEALNHRMQKFDSTFQPQYIWGGTSYGNGNGQFNSPSGVAVDSSGNIYVLDNNNNRVQKFDANGEFVLKWGSLGAGDSQFFFPHGIAVDSAGNVYVADTSANWIRMFSSTGTLLAKWGTRGNSAGQFDNPLGIAVDNDGNIYVADTNNNRVQKSAQTYTVTFDSNGGSAVEAIVNIAKNATVSLPIEPTKAGYTFAGWYKDNGTFADAFIASTPVTGNLTVYAKWTAVSTTYTVTFNTNGGNAVTPISNVAANATVDLPAPPTKTGYTFTGWYKDNDTFADAFTASTPVTGNLTVYAKWTAVSTTYTVTFDTNGGNAVPAISNVADNGTITLPTVPTKDGYYFAGWYTDNGTFAHGFTATTPVTGNVTVYAKWTRVSSDDDRPSTPTAPTSPSTPSTQPTTVTGDIKNGTTGNTVANITATVTKESNNRLTLTMPAAQLVVVKQPDGTTGPLIDVAKVAITSETGTPLAVSADGTLQVSSLAQGTDHTYKISYDFGNGQKINLGTLEIKIDEAGNVFELTVTLIDPYGILTDGTTGEVIAGAHITLYYADTARNKAAGKTPGSLVELPILEDFKPNSNRNPQLSDVHGAYGFMVFPITDYYLVATKEGYEEYKSPTISVEQDIVKWDIQMMKPSPGVNRLAGLTRVDTALAIAKAAFPGKVNHVILATAGNYPDALAGSVLAYQLNAPILLVGSTEADQAKVIEYINNSMDKAGEVYILGGTGVVGADMEAKIVAKGFNHITRLAGKDRYETALKIAERLGVKTGTPIILAYGESYPDALSVSSIAARMQSPIFLVPKDGLSKDIKEAMTKIRPAKVYLIGGTGVISTAVAAQTAQLTSLDQTNIVRIAGQDRYETSLAVAQYFNEAGGSLCLATGNNFPDALAGSVYAAKRNAPILLVDSSLSNSLSEYVKARNLTGMTLFGGEGAVTKNIEEQLRSWIGR</sequence>
<feature type="repeat" description="NHL" evidence="3">
    <location>
        <begin position="469"/>
        <end position="505"/>
    </location>
</feature>
<accession>A0A098B818</accession>
<dbReference type="EMBL" id="LK996017">
    <property type="protein sequence ID" value="CDX03991.1"/>
    <property type="molecule type" value="Genomic_DNA"/>
</dbReference>
<dbReference type="InterPro" id="IPR001258">
    <property type="entry name" value="NHL_repeat"/>
</dbReference>